<dbReference type="SUPFAM" id="SSF56801">
    <property type="entry name" value="Acetyl-CoA synthetase-like"/>
    <property type="match status" value="1"/>
</dbReference>
<organism evidence="2 3">
    <name type="scientific">Kalanchoe fedtschenkoi</name>
    <name type="common">Lavender scallops</name>
    <name type="synonym">South American air plant</name>
    <dbReference type="NCBI Taxonomy" id="63787"/>
    <lineage>
        <taxon>Eukaryota</taxon>
        <taxon>Viridiplantae</taxon>
        <taxon>Streptophyta</taxon>
        <taxon>Embryophyta</taxon>
        <taxon>Tracheophyta</taxon>
        <taxon>Spermatophyta</taxon>
        <taxon>Magnoliopsida</taxon>
        <taxon>eudicotyledons</taxon>
        <taxon>Gunneridae</taxon>
        <taxon>Pentapetalae</taxon>
        <taxon>Saxifragales</taxon>
        <taxon>Crassulaceae</taxon>
        <taxon>Kalanchoe</taxon>
    </lineage>
</organism>
<dbReference type="PANTHER" id="PTHR22754">
    <property type="entry name" value="DISCO-INTERACTING PROTEIN 2 DIP2 -RELATED"/>
    <property type="match status" value="1"/>
</dbReference>
<dbReference type="InterPro" id="IPR000873">
    <property type="entry name" value="AMP-dep_synth/lig_dom"/>
</dbReference>
<name>A0A7N0ZTK0_KALFE</name>
<evidence type="ECO:0000259" key="1">
    <source>
        <dbReference type="Pfam" id="PF00501"/>
    </source>
</evidence>
<dbReference type="InterPro" id="IPR042099">
    <property type="entry name" value="ANL_N_sf"/>
</dbReference>
<dbReference type="Pfam" id="PF00501">
    <property type="entry name" value="AMP-binding"/>
    <property type="match status" value="1"/>
</dbReference>
<dbReference type="AlphaFoldDB" id="A0A7N0ZTK0"/>
<sequence>MKSYENYDPLFPDQPVVDRYLPIWADLPAFAAKPAFIWAGDDSTRTSITYAELHQSVQSISTRMSVQVKRGEPVVILCPPGLELVEIILACQRSGLLSVPVSPPDLGLAASVQHQHLVRVLTQTNPKVAVSSDGFIQNVRRYVSANSEGDDTTLSGLLKKLTWVSTETLKSVGGAVSLASNEMHYDGCGADDVYLIQYTSGATGIPKPVLITAGSAAHNVRTARKAYDLHPNSVIVSWLPQYKNIL</sequence>
<dbReference type="PANTHER" id="PTHR22754:SF40">
    <property type="entry name" value="OS01G0636300 PROTEIN"/>
    <property type="match status" value="1"/>
</dbReference>
<dbReference type="OMA" id="ASNEMHY"/>
<keyword evidence="3" id="KW-1185">Reference proteome</keyword>
<accession>A0A7N0ZTK0</accession>
<protein>
    <recommendedName>
        <fullName evidence="1">AMP-dependent synthetase/ligase domain-containing protein</fullName>
    </recommendedName>
</protein>
<feature type="domain" description="AMP-dependent synthetase/ligase" evidence="1">
    <location>
        <begin position="31"/>
        <end position="242"/>
    </location>
</feature>
<proteinExistence type="predicted"/>
<dbReference type="Proteomes" id="UP000594263">
    <property type="component" value="Unplaced"/>
</dbReference>
<dbReference type="Gramene" id="Kaladp0032s0041.1.v1.1">
    <property type="protein sequence ID" value="Kaladp0032s0041.1.v1.1.CDS.1"/>
    <property type="gene ID" value="Kaladp0032s0041.v1.1"/>
</dbReference>
<evidence type="ECO:0000313" key="3">
    <source>
        <dbReference type="Proteomes" id="UP000594263"/>
    </source>
</evidence>
<evidence type="ECO:0000313" key="2">
    <source>
        <dbReference type="EnsemblPlants" id="Kaladp0032s0041.1.v1.1.CDS.1"/>
    </source>
</evidence>
<dbReference type="EnsemblPlants" id="Kaladp0032s0041.1.v1.1">
    <property type="protein sequence ID" value="Kaladp0032s0041.1.v1.1.CDS.1"/>
    <property type="gene ID" value="Kaladp0032s0041.v1.1"/>
</dbReference>
<dbReference type="Gene3D" id="3.40.50.12780">
    <property type="entry name" value="N-terminal domain of ligase-like"/>
    <property type="match status" value="1"/>
</dbReference>
<reference evidence="2" key="1">
    <citation type="submission" date="2021-01" db="UniProtKB">
        <authorList>
            <consortium name="EnsemblPlants"/>
        </authorList>
    </citation>
    <scope>IDENTIFICATION</scope>
</reference>